<name>A0A1I8AXQ9_MELHA</name>
<protein>
    <submittedName>
        <fullName evidence="3">Uncharacterized protein</fullName>
    </submittedName>
</protein>
<reference evidence="3" key="1">
    <citation type="submission" date="2016-11" db="UniProtKB">
        <authorList>
            <consortium name="WormBaseParasite"/>
        </authorList>
    </citation>
    <scope>IDENTIFICATION</scope>
</reference>
<accession>A0A1I8AXQ9</accession>
<sequence length="163" mass="18965">MNKIKLVVGGYDLNKTNSLKEKIENISEGASSNSVNFEDLSLSENNYNGSDQIEEVIEHEGNGSNQKENVKIYNKIPNGENKKSPTIKRLLYIESDKRNHVHELIKHKIKIKRKLGLSPLSRQQRKRRRKKSKKEKILSKFENHKENQIGNENNLNKEIMEKE</sequence>
<feature type="region of interest" description="Disordered" evidence="1">
    <location>
        <begin position="117"/>
        <end position="163"/>
    </location>
</feature>
<evidence type="ECO:0000313" key="2">
    <source>
        <dbReference type="Proteomes" id="UP000095281"/>
    </source>
</evidence>
<evidence type="ECO:0000313" key="3">
    <source>
        <dbReference type="WBParaSite" id="MhA1_Contig1015.frz3.gene1"/>
    </source>
</evidence>
<dbReference type="AlphaFoldDB" id="A0A1I8AXQ9"/>
<dbReference type="WBParaSite" id="MhA1_Contig1015.frz3.gene1">
    <property type="protein sequence ID" value="MhA1_Contig1015.frz3.gene1"/>
    <property type="gene ID" value="MhA1_Contig1015.frz3.gene1"/>
</dbReference>
<proteinExistence type="predicted"/>
<dbReference type="Proteomes" id="UP000095281">
    <property type="component" value="Unplaced"/>
</dbReference>
<organism evidence="2 3">
    <name type="scientific">Meloidogyne hapla</name>
    <name type="common">Root-knot nematode worm</name>
    <dbReference type="NCBI Taxonomy" id="6305"/>
    <lineage>
        <taxon>Eukaryota</taxon>
        <taxon>Metazoa</taxon>
        <taxon>Ecdysozoa</taxon>
        <taxon>Nematoda</taxon>
        <taxon>Chromadorea</taxon>
        <taxon>Rhabditida</taxon>
        <taxon>Tylenchina</taxon>
        <taxon>Tylenchomorpha</taxon>
        <taxon>Tylenchoidea</taxon>
        <taxon>Meloidogynidae</taxon>
        <taxon>Meloidogyninae</taxon>
        <taxon>Meloidogyne</taxon>
    </lineage>
</organism>
<keyword evidence="2" id="KW-1185">Reference proteome</keyword>
<evidence type="ECO:0000256" key="1">
    <source>
        <dbReference type="SAM" id="MobiDB-lite"/>
    </source>
</evidence>
<feature type="compositionally biased region" description="Basic and acidic residues" evidence="1">
    <location>
        <begin position="135"/>
        <end position="147"/>
    </location>
</feature>
<feature type="compositionally biased region" description="Basic residues" evidence="1">
    <location>
        <begin position="123"/>
        <end position="134"/>
    </location>
</feature>